<sequence length="221" mass="24991">MEWLSLWLKKIILLVLLAAFLDLILPNTNLQRYVKMVMGLIILLTIMSPLFTIFNLSQDQLALKMSRYQQEMTNTTDSDIKGLTNRILSTQDEQAHQYVQEQMEAMIREQVKESYGVELAQVNVNIEKKDQAARIASIDLVVAEQGEKPSVERVTPVIKPIEPVRIEVGQEQAATAQAPKTEATATQTNPLYLQIRDTVAQSWALAPKQVEVTGEQAREEK</sequence>
<dbReference type="OrthoDB" id="2375554at2"/>
<dbReference type="EMBL" id="RHHQ01000023">
    <property type="protein sequence ID" value="RNB81147.1"/>
    <property type="molecule type" value="Genomic_DNA"/>
</dbReference>
<organism evidence="2 3">
    <name type="scientific">Brevibacillus fluminis</name>
    <dbReference type="NCBI Taxonomy" id="511487"/>
    <lineage>
        <taxon>Bacteria</taxon>
        <taxon>Bacillati</taxon>
        <taxon>Bacillota</taxon>
        <taxon>Bacilli</taxon>
        <taxon>Bacillales</taxon>
        <taxon>Paenibacillaceae</taxon>
        <taxon>Brevibacillus</taxon>
    </lineage>
</organism>
<keyword evidence="1" id="KW-0812">Transmembrane</keyword>
<dbReference type="AlphaFoldDB" id="A0A3M8D159"/>
<dbReference type="NCBIfam" id="TIGR02896">
    <property type="entry name" value="spore_III_AF"/>
    <property type="match status" value="1"/>
</dbReference>
<comment type="caution">
    <text evidence="2">The sequence shown here is derived from an EMBL/GenBank/DDBJ whole genome shotgun (WGS) entry which is preliminary data.</text>
</comment>
<proteinExistence type="predicted"/>
<keyword evidence="1" id="KW-1133">Transmembrane helix</keyword>
<keyword evidence="3" id="KW-1185">Reference proteome</keyword>
<evidence type="ECO:0000313" key="3">
    <source>
        <dbReference type="Proteomes" id="UP000271031"/>
    </source>
</evidence>
<dbReference type="RefSeq" id="WP_122920829.1">
    <property type="nucleotide sequence ID" value="NZ_RHHQ01000023.1"/>
</dbReference>
<keyword evidence="1" id="KW-0472">Membrane</keyword>
<accession>A0A3M8D159</accession>
<gene>
    <name evidence="2" type="primary">spoIIIAF</name>
    <name evidence="2" type="ORF">EDM56_25835</name>
</gene>
<reference evidence="2 3" key="1">
    <citation type="submission" date="2018-10" db="EMBL/GenBank/DDBJ databases">
        <title>Phylogenomics of Brevibacillus.</title>
        <authorList>
            <person name="Dunlap C."/>
        </authorList>
    </citation>
    <scope>NUCLEOTIDE SEQUENCE [LARGE SCALE GENOMIC DNA]</scope>
    <source>
        <strain evidence="2 3">JCM 15716</strain>
    </source>
</reference>
<dbReference type="InterPro" id="IPR014245">
    <property type="entry name" value="Spore_III_AF"/>
</dbReference>
<evidence type="ECO:0000256" key="1">
    <source>
        <dbReference type="SAM" id="Phobius"/>
    </source>
</evidence>
<protein>
    <submittedName>
        <fullName evidence="2">Stage III sporulation protein AF</fullName>
    </submittedName>
</protein>
<name>A0A3M8D159_9BACL</name>
<dbReference type="Proteomes" id="UP000271031">
    <property type="component" value="Unassembled WGS sequence"/>
</dbReference>
<evidence type="ECO:0000313" key="2">
    <source>
        <dbReference type="EMBL" id="RNB81147.1"/>
    </source>
</evidence>
<feature type="transmembrane region" description="Helical" evidence="1">
    <location>
        <begin position="36"/>
        <end position="57"/>
    </location>
</feature>
<dbReference type="Pfam" id="PF09581">
    <property type="entry name" value="Spore_III_AF"/>
    <property type="match status" value="1"/>
</dbReference>